<feature type="binding site" evidence="9">
    <location>
        <position position="186"/>
    </location>
    <ligand>
        <name>cob(II)alamin</name>
        <dbReference type="ChEBI" id="CHEBI:16304"/>
    </ligand>
</feature>
<dbReference type="OrthoDB" id="9784571at2"/>
<keyword evidence="9" id="KW-0170">Cobalt</keyword>
<dbReference type="GO" id="GO:0052693">
    <property type="term" value="F:epoxyqueuosine reductase activity"/>
    <property type="evidence" value="ECO:0007669"/>
    <property type="project" value="UniProtKB-UniRule"/>
</dbReference>
<comment type="pathway">
    <text evidence="9">tRNA modification; tRNA-queuosine biosynthesis.</text>
</comment>
<dbReference type="PROSITE" id="PS51379">
    <property type="entry name" value="4FE4S_FER_2"/>
    <property type="match status" value="1"/>
</dbReference>
<dbReference type="STRING" id="1586267.GCA_001418685_01727"/>
<name>A0A0X3AR79_9FLAO</name>
<sequence length="329" mass="38639">MIFNFILLKVEIYIFKHINYELNKDQLTYFIKEKSKEYFFIGCGISRSKFLDEEAPKLEKWLKEGYHGSMKYLENNFDKRLDPGLLVEGAKSVISLLYNYYPQEKQDTESYHIAKYAYGEDYHQVIREKLQKLVQEIQDKVGQFSYRVFTDSAPILERAWAQKSGLGWIGKNSLLLSKQKGSFFFLAEIICDLELIYDEAFPTNHCGSCTRCIDACPTHAIIAERVIDSTRCISYLTIELKDQIGEEFDGKLKDWIFGCDICQDVCPWNRFSTPHNEEKFIPKPELLSYTKNDWNDINQETFKIIFKNSAVKRTKFSGFYRNILFNKKS</sequence>
<dbReference type="InterPro" id="IPR017896">
    <property type="entry name" value="4Fe4S_Fe-S-bd"/>
</dbReference>
<feature type="binding site" evidence="9">
    <location>
        <position position="151"/>
    </location>
    <ligand>
        <name>cob(II)alamin</name>
        <dbReference type="ChEBI" id="CHEBI:16304"/>
    </ligand>
</feature>
<proteinExistence type="inferred from homology"/>
<accession>A0A0X3AR79</accession>
<evidence type="ECO:0000256" key="4">
    <source>
        <dbReference type="ARBA" id="ARBA00022723"/>
    </source>
</evidence>
<feature type="binding site" evidence="9">
    <location>
        <position position="262"/>
    </location>
    <ligand>
        <name>[4Fe-4S] cluster</name>
        <dbReference type="ChEBI" id="CHEBI:49883"/>
        <label>2</label>
    </ligand>
</feature>
<dbReference type="InterPro" id="IPR017900">
    <property type="entry name" value="4Fe4S_Fe_S_CS"/>
</dbReference>
<evidence type="ECO:0000256" key="8">
    <source>
        <dbReference type="ARBA" id="ARBA00023014"/>
    </source>
</evidence>
<dbReference type="AlphaFoldDB" id="A0A0X3AR79"/>
<reference evidence="11 12" key="1">
    <citation type="submission" date="2016-01" db="EMBL/GenBank/DDBJ databases">
        <authorList>
            <person name="McClelland M."/>
            <person name="Jain A."/>
            <person name="Saraogi P."/>
            <person name="Mendelson R."/>
            <person name="Westerman R."/>
            <person name="SanMiguel P."/>
            <person name="Csonka L."/>
        </authorList>
    </citation>
    <scope>NUCLEOTIDE SEQUENCE [LARGE SCALE GENOMIC DNA]</scope>
    <source>
        <strain evidence="11 12">R-53146</strain>
    </source>
</reference>
<keyword evidence="9" id="KW-0846">Cobalamin</keyword>
<comment type="caution">
    <text evidence="9">Lacks conserved residue(s) required for the propagation of feature annotation.</text>
</comment>
<comment type="catalytic activity">
    <reaction evidence="9">
        <text>epoxyqueuosine(34) in tRNA + AH2 = queuosine(34) in tRNA + A + H2O</text>
        <dbReference type="Rhea" id="RHEA:32159"/>
        <dbReference type="Rhea" id="RHEA-COMP:18571"/>
        <dbReference type="Rhea" id="RHEA-COMP:18582"/>
        <dbReference type="ChEBI" id="CHEBI:13193"/>
        <dbReference type="ChEBI" id="CHEBI:15377"/>
        <dbReference type="ChEBI" id="CHEBI:17499"/>
        <dbReference type="ChEBI" id="CHEBI:194431"/>
        <dbReference type="ChEBI" id="CHEBI:194443"/>
        <dbReference type="EC" id="1.17.99.6"/>
    </reaction>
</comment>
<comment type="subunit">
    <text evidence="9">Monomer.</text>
</comment>
<dbReference type="GO" id="GO:0051539">
    <property type="term" value="F:4 iron, 4 sulfur cluster binding"/>
    <property type="evidence" value="ECO:0007669"/>
    <property type="project" value="UniProtKB-KW"/>
</dbReference>
<comment type="cofactor">
    <cofactor evidence="9">
        <name>cob(II)alamin</name>
        <dbReference type="ChEBI" id="CHEBI:16304"/>
    </cofactor>
</comment>
<feature type="binding site" evidence="9">
    <location>
        <position position="175"/>
    </location>
    <ligand>
        <name>cob(II)alamin</name>
        <dbReference type="ChEBI" id="CHEBI:16304"/>
    </ligand>
</feature>
<feature type="binding site" evidence="9">
    <location>
        <position position="234"/>
    </location>
    <ligand>
        <name>cob(II)alamin</name>
        <dbReference type="ChEBI" id="CHEBI:16304"/>
    </ligand>
</feature>
<feature type="binding site" evidence="9">
    <location>
        <position position="172"/>
    </location>
    <ligand>
        <name>cob(II)alamin</name>
        <dbReference type="ChEBI" id="CHEBI:16304"/>
    </ligand>
</feature>
<keyword evidence="2 9" id="KW-0963">Cytoplasm</keyword>
<feature type="binding site" evidence="9">
    <location>
        <begin position="259"/>
        <end position="260"/>
    </location>
    <ligand>
        <name>cob(II)alamin</name>
        <dbReference type="ChEBI" id="CHEBI:16304"/>
    </ligand>
</feature>
<comment type="subcellular location">
    <subcellularLocation>
        <location evidence="9">Cytoplasm</location>
    </subcellularLocation>
</comment>
<feature type="binding site" evidence="9">
    <location>
        <position position="209"/>
    </location>
    <ligand>
        <name>[4Fe-4S] cluster</name>
        <dbReference type="ChEBI" id="CHEBI:49883"/>
        <label>1</label>
    </ligand>
</feature>
<keyword evidence="7 9" id="KW-0408">Iron</keyword>
<feature type="active site" description="Proton donor" evidence="9">
    <location>
        <position position="151"/>
    </location>
</feature>
<comment type="function">
    <text evidence="9">Catalyzes the conversion of epoxyqueuosine (oQ) to queuosine (Q), which is a hypermodified base found in the wobble positions of tRNA(Asp), tRNA(Asn), tRNA(His) and tRNA(Tyr).</text>
</comment>
<keyword evidence="6 9" id="KW-0560">Oxidoreductase</keyword>
<keyword evidence="8 9" id="KW-0411">Iron-sulfur</keyword>
<feature type="binding site" evidence="9">
    <location>
        <position position="259"/>
    </location>
    <ligand>
        <name>[4Fe-4S] cluster</name>
        <dbReference type="ChEBI" id="CHEBI:49883"/>
        <label>2</label>
    </ligand>
</feature>
<dbReference type="Pfam" id="PF13484">
    <property type="entry name" value="Fer4_16"/>
    <property type="match status" value="1"/>
</dbReference>
<protein>
    <recommendedName>
        <fullName evidence="9">Epoxyqueuosine reductase</fullName>
        <ecNumber evidence="9">1.17.99.6</ecNumber>
    </recommendedName>
    <alternativeName>
        <fullName evidence="9">Queuosine biosynthesis protein QueG</fullName>
    </alternativeName>
</protein>
<comment type="similarity">
    <text evidence="9">Belongs to the QueG family.</text>
</comment>
<dbReference type="PANTHER" id="PTHR30002">
    <property type="entry name" value="EPOXYQUEUOSINE REDUCTASE"/>
    <property type="match status" value="1"/>
</dbReference>
<keyword evidence="5 9" id="KW-0671">Queuosine biosynthesis</keyword>
<feature type="binding site" evidence="9">
    <location>
        <position position="212"/>
    </location>
    <ligand>
        <name>[4Fe-4S] cluster</name>
        <dbReference type="ChEBI" id="CHEBI:49883"/>
        <label>1</label>
    </ligand>
</feature>
<dbReference type="GO" id="GO:0046872">
    <property type="term" value="F:metal ion binding"/>
    <property type="evidence" value="ECO:0007669"/>
    <property type="project" value="UniProtKB-KW"/>
</dbReference>
<dbReference type="GO" id="GO:0031419">
    <property type="term" value="F:cobalamin binding"/>
    <property type="evidence" value="ECO:0007669"/>
    <property type="project" value="UniProtKB-KW"/>
</dbReference>
<dbReference type="NCBIfam" id="TIGR00276">
    <property type="entry name" value="tRNA epoxyqueuosine(34) reductase QueG"/>
    <property type="match status" value="1"/>
</dbReference>
<evidence type="ECO:0000256" key="6">
    <source>
        <dbReference type="ARBA" id="ARBA00023002"/>
    </source>
</evidence>
<dbReference type="EMBL" id="FCOR01000011">
    <property type="protein sequence ID" value="CVK16862.1"/>
    <property type="molecule type" value="Genomic_DNA"/>
</dbReference>
<dbReference type="EC" id="1.17.99.6" evidence="9"/>
<dbReference type="GO" id="GO:0005737">
    <property type="term" value="C:cytoplasm"/>
    <property type="evidence" value="ECO:0007669"/>
    <property type="project" value="UniProtKB-SubCell"/>
</dbReference>
<evidence type="ECO:0000256" key="7">
    <source>
        <dbReference type="ARBA" id="ARBA00023004"/>
    </source>
</evidence>
<dbReference type="Proteomes" id="UP000182761">
    <property type="component" value="Unassembled WGS sequence"/>
</dbReference>
<keyword evidence="12" id="KW-1185">Reference proteome</keyword>
<dbReference type="PROSITE" id="PS00198">
    <property type="entry name" value="4FE4S_FER_1"/>
    <property type="match status" value="1"/>
</dbReference>
<feature type="binding site" evidence="9">
    <location>
        <position position="216"/>
    </location>
    <ligand>
        <name>[4Fe-4S] cluster</name>
        <dbReference type="ChEBI" id="CHEBI:49883"/>
        <label>2</label>
    </ligand>
</feature>
<feature type="binding site" evidence="9">
    <location>
        <position position="206"/>
    </location>
    <ligand>
        <name>[4Fe-4S] cluster</name>
        <dbReference type="ChEBI" id="CHEBI:49883"/>
        <label>1</label>
    </ligand>
</feature>
<evidence type="ECO:0000256" key="2">
    <source>
        <dbReference type="ARBA" id="ARBA00022490"/>
    </source>
</evidence>
<dbReference type="Gene3D" id="3.30.70.20">
    <property type="match status" value="1"/>
</dbReference>
<feature type="binding site" evidence="9">
    <location>
        <position position="241"/>
    </location>
    <ligand>
        <name>tRNA</name>
        <dbReference type="ChEBI" id="CHEBI:17843"/>
    </ligand>
</feature>
<dbReference type="SUPFAM" id="SSF46548">
    <property type="entry name" value="alpha-helical ferredoxin"/>
    <property type="match status" value="1"/>
</dbReference>
<evidence type="ECO:0000313" key="11">
    <source>
        <dbReference type="EMBL" id="CVK16862.1"/>
    </source>
</evidence>
<dbReference type="Pfam" id="PF08331">
    <property type="entry name" value="QueG_DUF1730"/>
    <property type="match status" value="1"/>
</dbReference>
<feature type="binding site" evidence="9">
    <location>
        <position position="80"/>
    </location>
    <ligand>
        <name>cob(II)alamin</name>
        <dbReference type="ChEBI" id="CHEBI:16304"/>
    </ligand>
</feature>
<dbReference type="InterPro" id="IPR013542">
    <property type="entry name" value="QueG_DUF1730"/>
</dbReference>
<feature type="binding site" evidence="9">
    <location>
        <position position="232"/>
    </location>
    <ligand>
        <name>[4Fe-4S] cluster</name>
        <dbReference type="ChEBI" id="CHEBI:49883"/>
        <label>2</label>
    </ligand>
</feature>
<gene>
    <name evidence="9" type="primary">queG</name>
    <name evidence="11" type="ORF">Ga0061079_11154</name>
</gene>
<comment type="cofactor">
    <cofactor evidence="9">
        <name>[4Fe-4S] cluster</name>
        <dbReference type="ChEBI" id="CHEBI:49883"/>
    </cofactor>
    <text evidence="9">Binds 2 [4Fe-4S] clusters per monomer.</text>
</comment>
<dbReference type="PANTHER" id="PTHR30002:SF4">
    <property type="entry name" value="EPOXYQUEUOSINE REDUCTASE"/>
    <property type="match status" value="1"/>
</dbReference>
<evidence type="ECO:0000259" key="10">
    <source>
        <dbReference type="PROSITE" id="PS51379"/>
    </source>
</evidence>
<dbReference type="UniPathway" id="UPA00392"/>
<evidence type="ECO:0000256" key="3">
    <source>
        <dbReference type="ARBA" id="ARBA00022694"/>
    </source>
</evidence>
<evidence type="ECO:0000313" key="12">
    <source>
        <dbReference type="Proteomes" id="UP000182761"/>
    </source>
</evidence>
<keyword evidence="3 9" id="KW-0819">tRNA processing</keyword>
<keyword evidence="1 9" id="KW-0004">4Fe-4S</keyword>
<dbReference type="HAMAP" id="MF_00916">
    <property type="entry name" value="QueG"/>
    <property type="match status" value="1"/>
</dbReference>
<evidence type="ECO:0000256" key="9">
    <source>
        <dbReference type="HAMAP-Rule" id="MF_00916"/>
    </source>
</evidence>
<keyword evidence="4 9" id="KW-0479">Metal-binding</keyword>
<evidence type="ECO:0000256" key="1">
    <source>
        <dbReference type="ARBA" id="ARBA00022485"/>
    </source>
</evidence>
<dbReference type="InterPro" id="IPR004453">
    <property type="entry name" value="QueG"/>
</dbReference>
<evidence type="ECO:0000256" key="5">
    <source>
        <dbReference type="ARBA" id="ARBA00022785"/>
    </source>
</evidence>
<feature type="binding site" evidence="9">
    <location>
        <position position="266"/>
    </location>
    <ligand>
        <name>[4Fe-4S] cluster</name>
        <dbReference type="ChEBI" id="CHEBI:49883"/>
        <label>1</label>
    </ligand>
</feature>
<organism evidence="11 12">
    <name type="scientific">Apibacter mensalis</name>
    <dbReference type="NCBI Taxonomy" id="1586267"/>
    <lineage>
        <taxon>Bacteria</taxon>
        <taxon>Pseudomonadati</taxon>
        <taxon>Bacteroidota</taxon>
        <taxon>Flavobacteriia</taxon>
        <taxon>Flavobacteriales</taxon>
        <taxon>Weeksellaceae</taxon>
        <taxon>Apibacter</taxon>
    </lineage>
</organism>
<feature type="domain" description="4Fe-4S ferredoxin-type" evidence="10">
    <location>
        <begin position="197"/>
        <end position="226"/>
    </location>
</feature>
<dbReference type="GO" id="GO:0008616">
    <property type="term" value="P:tRNA queuosine(34) biosynthetic process"/>
    <property type="evidence" value="ECO:0007669"/>
    <property type="project" value="UniProtKB-UniRule"/>
</dbReference>